<keyword evidence="3" id="KW-1185">Reference proteome</keyword>
<reference evidence="2 3" key="1">
    <citation type="submission" date="2017-07" db="EMBL/GenBank/DDBJ databases">
        <title>Amycolatopsis alba DSM 44262 Genome sequencing and assembly.</title>
        <authorList>
            <person name="Kaur N."/>
            <person name="Mayilraj S."/>
        </authorList>
    </citation>
    <scope>NUCLEOTIDE SEQUENCE [LARGE SCALE GENOMIC DNA]</scope>
    <source>
        <strain evidence="2 3">DSM 44262</strain>
    </source>
</reference>
<feature type="transmembrane region" description="Helical" evidence="1">
    <location>
        <begin position="35"/>
        <end position="54"/>
    </location>
</feature>
<proteinExistence type="predicted"/>
<organism evidence="2 3">
    <name type="scientific">Amycolatopsis alba DSM 44262</name>
    <dbReference type="NCBI Taxonomy" id="1125972"/>
    <lineage>
        <taxon>Bacteria</taxon>
        <taxon>Bacillati</taxon>
        <taxon>Actinomycetota</taxon>
        <taxon>Actinomycetes</taxon>
        <taxon>Pseudonocardiales</taxon>
        <taxon>Pseudonocardiaceae</taxon>
        <taxon>Amycolatopsis</taxon>
    </lineage>
</organism>
<protein>
    <recommendedName>
        <fullName evidence="4">DUF2637 domain-containing protein</fullName>
    </recommendedName>
</protein>
<keyword evidence="1" id="KW-1133">Transmembrane helix</keyword>
<evidence type="ECO:0000313" key="2">
    <source>
        <dbReference type="EMBL" id="OXM47968.1"/>
    </source>
</evidence>
<evidence type="ECO:0000256" key="1">
    <source>
        <dbReference type="SAM" id="Phobius"/>
    </source>
</evidence>
<dbReference type="AlphaFoldDB" id="A0A229RMS0"/>
<evidence type="ECO:0000313" key="3">
    <source>
        <dbReference type="Proteomes" id="UP000215563"/>
    </source>
</evidence>
<keyword evidence="1" id="KW-0812">Transmembrane</keyword>
<name>A0A229RMS0_AMYAL</name>
<keyword evidence="1" id="KW-0472">Membrane</keyword>
<comment type="caution">
    <text evidence="2">The sequence shown here is derived from an EMBL/GenBank/DDBJ whole genome shotgun (WGS) entry which is preliminary data.</text>
</comment>
<dbReference type="Proteomes" id="UP000215563">
    <property type="component" value="Unassembled WGS sequence"/>
</dbReference>
<evidence type="ECO:0008006" key="4">
    <source>
        <dbReference type="Google" id="ProtNLM"/>
    </source>
</evidence>
<dbReference type="EMBL" id="NMQU01000068">
    <property type="protein sequence ID" value="OXM47968.1"/>
    <property type="molecule type" value="Genomic_DNA"/>
</dbReference>
<gene>
    <name evidence="2" type="ORF">CFP75_22985</name>
</gene>
<accession>A0A229RMS0</accession>
<sequence>MSAVSTMVGIVVGLTFLFGFGNVFALALRLGVPVWVAPLVAPAVDLTVVALLVAIRRLSAHGTAPAVQRSARRLLVLASAVTLALNVAEPLIAGEIGKALFDAVGPLLLIGCSEVGPGLLQALADLREGTQLLLLLHR</sequence>
<feature type="transmembrane region" description="Helical" evidence="1">
    <location>
        <begin position="74"/>
        <end position="93"/>
    </location>
</feature>